<dbReference type="RefSeq" id="WP_379873935.1">
    <property type="nucleotide sequence ID" value="NZ_JBHUIP010000001.1"/>
</dbReference>
<sequence>MDWEPISEEAIWGEMNAAEAKMSPRQKNLWENIRIVPEKWQQHLGGNEGQGFWVVAIWGRTVLWYNDIEEGFNLSSYQRYGTIEEYYCAQDELQWSLYKILNAVDTGSNFGPSLGPPTALDFRST</sequence>
<organism evidence="1 2">
    <name type="scientific">Lacibacterium aquatile</name>
    <dbReference type="NCBI Taxonomy" id="1168082"/>
    <lineage>
        <taxon>Bacteria</taxon>
        <taxon>Pseudomonadati</taxon>
        <taxon>Pseudomonadota</taxon>
        <taxon>Alphaproteobacteria</taxon>
        <taxon>Rhodospirillales</taxon>
        <taxon>Rhodospirillaceae</taxon>
    </lineage>
</organism>
<evidence type="ECO:0008006" key="3">
    <source>
        <dbReference type="Google" id="ProtNLM"/>
    </source>
</evidence>
<proteinExistence type="predicted"/>
<dbReference type="EMBL" id="JBHUIP010000001">
    <property type="protein sequence ID" value="MFD2261326.1"/>
    <property type="molecule type" value="Genomic_DNA"/>
</dbReference>
<evidence type="ECO:0000313" key="2">
    <source>
        <dbReference type="Proteomes" id="UP001597295"/>
    </source>
</evidence>
<keyword evidence="2" id="KW-1185">Reference proteome</keyword>
<name>A0ABW5DLG4_9PROT</name>
<comment type="caution">
    <text evidence="1">The sequence shown here is derived from an EMBL/GenBank/DDBJ whole genome shotgun (WGS) entry which is preliminary data.</text>
</comment>
<dbReference type="Proteomes" id="UP001597295">
    <property type="component" value="Unassembled WGS sequence"/>
</dbReference>
<evidence type="ECO:0000313" key="1">
    <source>
        <dbReference type="EMBL" id="MFD2261326.1"/>
    </source>
</evidence>
<protein>
    <recommendedName>
        <fullName evidence="3">SMI1/KNR4 family protein</fullName>
    </recommendedName>
</protein>
<gene>
    <name evidence="1" type="ORF">ACFSM5_00395</name>
</gene>
<reference evidence="2" key="1">
    <citation type="journal article" date="2019" name="Int. J. Syst. Evol. Microbiol.">
        <title>The Global Catalogue of Microorganisms (GCM) 10K type strain sequencing project: providing services to taxonomists for standard genome sequencing and annotation.</title>
        <authorList>
            <consortium name="The Broad Institute Genomics Platform"/>
            <consortium name="The Broad Institute Genome Sequencing Center for Infectious Disease"/>
            <person name="Wu L."/>
            <person name="Ma J."/>
        </authorList>
    </citation>
    <scope>NUCLEOTIDE SEQUENCE [LARGE SCALE GENOMIC DNA]</scope>
    <source>
        <strain evidence="2">CGMCC 1.19062</strain>
    </source>
</reference>
<accession>A0ABW5DLG4</accession>